<organism evidence="1">
    <name type="scientific">Anguilla anguilla</name>
    <name type="common">European freshwater eel</name>
    <name type="synonym">Muraena anguilla</name>
    <dbReference type="NCBI Taxonomy" id="7936"/>
    <lineage>
        <taxon>Eukaryota</taxon>
        <taxon>Metazoa</taxon>
        <taxon>Chordata</taxon>
        <taxon>Craniata</taxon>
        <taxon>Vertebrata</taxon>
        <taxon>Euteleostomi</taxon>
        <taxon>Actinopterygii</taxon>
        <taxon>Neopterygii</taxon>
        <taxon>Teleostei</taxon>
        <taxon>Anguilliformes</taxon>
        <taxon>Anguillidae</taxon>
        <taxon>Anguilla</taxon>
    </lineage>
</organism>
<accession>A0A0E9TGL8</accession>
<dbReference type="EMBL" id="GBXM01055773">
    <property type="protein sequence ID" value="JAH52804.1"/>
    <property type="molecule type" value="Transcribed_RNA"/>
</dbReference>
<proteinExistence type="predicted"/>
<sequence>MCHYHTQQYMGEYVYSM</sequence>
<reference evidence="1" key="2">
    <citation type="journal article" date="2015" name="Fish Shellfish Immunol.">
        <title>Early steps in the European eel (Anguilla anguilla)-Vibrio vulnificus interaction in the gills: Role of the RtxA13 toxin.</title>
        <authorList>
            <person name="Callol A."/>
            <person name="Pajuelo D."/>
            <person name="Ebbesson L."/>
            <person name="Teles M."/>
            <person name="MacKenzie S."/>
            <person name="Amaro C."/>
        </authorList>
    </citation>
    <scope>NUCLEOTIDE SEQUENCE</scope>
</reference>
<reference evidence="1" key="1">
    <citation type="submission" date="2014-11" db="EMBL/GenBank/DDBJ databases">
        <authorList>
            <person name="Amaro Gonzalez C."/>
        </authorList>
    </citation>
    <scope>NUCLEOTIDE SEQUENCE</scope>
</reference>
<evidence type="ECO:0000313" key="1">
    <source>
        <dbReference type="EMBL" id="JAH52804.1"/>
    </source>
</evidence>
<protein>
    <submittedName>
        <fullName evidence="1">Uncharacterized protein</fullName>
    </submittedName>
</protein>
<dbReference type="AlphaFoldDB" id="A0A0E9TGL8"/>
<name>A0A0E9TGL8_ANGAN</name>